<keyword evidence="10" id="KW-1185">Reference proteome</keyword>
<feature type="compositionally biased region" description="Low complexity" evidence="7">
    <location>
        <begin position="499"/>
        <end position="509"/>
    </location>
</feature>
<keyword evidence="3" id="KW-0813">Transport</keyword>
<feature type="region of interest" description="Disordered" evidence="7">
    <location>
        <begin position="224"/>
        <end position="264"/>
    </location>
</feature>
<dbReference type="AlphaFoldDB" id="A7TRH6"/>
<dbReference type="InParanoid" id="A7TRH6"/>
<evidence type="ECO:0000256" key="5">
    <source>
        <dbReference type="ARBA" id="ARBA00022989"/>
    </source>
</evidence>
<feature type="transmembrane region" description="Helical" evidence="8">
    <location>
        <begin position="129"/>
        <end position="150"/>
    </location>
</feature>
<dbReference type="Proteomes" id="UP000000267">
    <property type="component" value="Unassembled WGS sequence"/>
</dbReference>
<dbReference type="RefSeq" id="XP_001642994.1">
    <property type="nucleotide sequence ID" value="XM_001642944.1"/>
</dbReference>
<dbReference type="HOGENOM" id="CLU_014401_1_1_1"/>
<dbReference type="InterPro" id="IPR036259">
    <property type="entry name" value="MFS_trans_sf"/>
</dbReference>
<dbReference type="PANTHER" id="PTHR20772:SF2">
    <property type="entry name" value="PROTEIN FMP42"/>
    <property type="match status" value="1"/>
</dbReference>
<feature type="transmembrane region" description="Helical" evidence="8">
    <location>
        <begin position="298"/>
        <end position="318"/>
    </location>
</feature>
<dbReference type="FunCoup" id="A7TRH6">
    <property type="interactions" value="65"/>
</dbReference>
<dbReference type="OMA" id="CNILQQV"/>
<proteinExistence type="inferred from homology"/>
<evidence type="ECO:0000256" key="4">
    <source>
        <dbReference type="ARBA" id="ARBA00022692"/>
    </source>
</evidence>
<feature type="transmembrane region" description="Helical" evidence="8">
    <location>
        <begin position="459"/>
        <end position="478"/>
    </location>
</feature>
<name>A7TRH6_VANPO</name>
<gene>
    <name evidence="9" type="ORF">Kpol_413p11</name>
</gene>
<evidence type="ECO:0000256" key="8">
    <source>
        <dbReference type="SAM" id="Phobius"/>
    </source>
</evidence>
<keyword evidence="4 8" id="KW-0812">Transmembrane</keyword>
<dbReference type="eggNOG" id="ENOG502QRYG">
    <property type="taxonomic scope" value="Eukaryota"/>
</dbReference>
<keyword evidence="5 8" id="KW-1133">Transmembrane helix</keyword>
<evidence type="ECO:0000256" key="2">
    <source>
        <dbReference type="ARBA" id="ARBA00006595"/>
    </source>
</evidence>
<reference evidence="9 10" key="1">
    <citation type="journal article" date="2007" name="Proc. Natl. Acad. Sci. U.S.A.">
        <title>Independent sorting-out of thousands of duplicated gene pairs in two yeast species descended from a whole-genome duplication.</title>
        <authorList>
            <person name="Scannell D.R."/>
            <person name="Frank A.C."/>
            <person name="Conant G.C."/>
            <person name="Byrne K.P."/>
            <person name="Woolfit M."/>
            <person name="Wolfe K.H."/>
        </authorList>
    </citation>
    <scope>NUCLEOTIDE SEQUENCE [LARGE SCALE GENOMIC DNA]</scope>
    <source>
        <strain evidence="10">ATCC 22028 / DSM 70294 / BCRC 21397 / CBS 2163 / NBRC 10782 / NRRL Y-8283 / UCD 57-17</strain>
    </source>
</reference>
<evidence type="ECO:0000256" key="1">
    <source>
        <dbReference type="ARBA" id="ARBA00004141"/>
    </source>
</evidence>
<evidence type="ECO:0000313" key="9">
    <source>
        <dbReference type="EMBL" id="EDO15136.1"/>
    </source>
</evidence>
<dbReference type="GeneID" id="5543193"/>
<feature type="transmembrane region" description="Helical" evidence="8">
    <location>
        <begin position="197"/>
        <end position="214"/>
    </location>
</feature>
<feature type="transmembrane region" description="Helical" evidence="8">
    <location>
        <begin position="391"/>
        <end position="409"/>
    </location>
</feature>
<dbReference type="GO" id="GO:0000329">
    <property type="term" value="C:fungal-type vacuole membrane"/>
    <property type="evidence" value="ECO:0007669"/>
    <property type="project" value="TreeGrafter"/>
</dbReference>
<evidence type="ECO:0000256" key="6">
    <source>
        <dbReference type="ARBA" id="ARBA00023136"/>
    </source>
</evidence>
<feature type="region of interest" description="Disordered" evidence="7">
    <location>
        <begin position="486"/>
        <end position="509"/>
    </location>
</feature>
<accession>A7TRH6</accession>
<evidence type="ECO:0008006" key="11">
    <source>
        <dbReference type="Google" id="ProtNLM"/>
    </source>
</evidence>
<evidence type="ECO:0000313" key="10">
    <source>
        <dbReference type="Proteomes" id="UP000000267"/>
    </source>
</evidence>
<evidence type="ECO:0000256" key="7">
    <source>
        <dbReference type="SAM" id="MobiDB-lite"/>
    </source>
</evidence>
<comment type="subcellular location">
    <subcellularLocation>
        <location evidence="1">Membrane</location>
        <topology evidence="1">Multi-pass membrane protein</topology>
    </subcellularLocation>
</comment>
<dbReference type="PhylomeDB" id="A7TRH6"/>
<dbReference type="PANTHER" id="PTHR20772">
    <property type="entry name" value="PROTEIN FMP42"/>
    <property type="match status" value="1"/>
</dbReference>
<feature type="transmembrane region" description="Helical" evidence="8">
    <location>
        <begin position="74"/>
        <end position="92"/>
    </location>
</feature>
<comment type="similarity">
    <text evidence="2">Belongs to the SLC43A transporter (TC 2.A.1.44) family.</text>
</comment>
<sequence>MMNNRDVGEYLIEIACACIWSLFSSGIIFGFAALKPVLIKEGIYSELCKDDLMWSSEISSVPCTKQDLKLNNMFAVAATITNIIALPVGWILDYCGPRLSGIFGALFIALGGCNFIFDSSIGQYYDPYFVGFILLAVGGPFVFISCFHLSNIFPSRAGTIMALITGTFDSSSALFLIYRKMYERSNYSFGLQRFFKIYMIVPVFILICQIFIMPRDSYESPTPLYSSSEVIDPEEDTNAEGSEVPTEEDPLLESRSSRSRRKSSIETVAESRIFRHINNINGTTLHHESLKTQLSSPWFYLMLIFAAVCMVRINYFVATVKSQAEYLLGDEQLASKLNSIFDILLPLGGIVSIPIIGIILDHLQSLRVLLLLTTVSIIIGICGLIPNSFEINLIGVILFVVYRPFYYTVVSDYTSKTFGFQTFGTVYGLLTCICGICNMTQTYLDNLTHTNFSMNPTPVNITLLTLTVISATALITFIHREQPNHTPITNFRHSTQDDNSNSINSSSPP</sequence>
<dbReference type="KEGG" id="vpo:Kpol_413p11"/>
<dbReference type="Gene3D" id="1.20.1250.20">
    <property type="entry name" value="MFS general substrate transporter like domains"/>
    <property type="match status" value="1"/>
</dbReference>
<feature type="transmembrane region" description="Helical" evidence="8">
    <location>
        <begin position="12"/>
        <end position="34"/>
    </location>
</feature>
<dbReference type="OrthoDB" id="330047at2759"/>
<dbReference type="SUPFAM" id="SSF103473">
    <property type="entry name" value="MFS general substrate transporter"/>
    <property type="match status" value="1"/>
</dbReference>
<organism evidence="10">
    <name type="scientific">Vanderwaltozyma polyspora (strain ATCC 22028 / DSM 70294 / BCRC 21397 / CBS 2163 / NBRC 10782 / NRRL Y-8283 / UCD 57-17)</name>
    <name type="common">Kluyveromyces polysporus</name>
    <dbReference type="NCBI Taxonomy" id="436907"/>
    <lineage>
        <taxon>Eukaryota</taxon>
        <taxon>Fungi</taxon>
        <taxon>Dikarya</taxon>
        <taxon>Ascomycota</taxon>
        <taxon>Saccharomycotina</taxon>
        <taxon>Saccharomycetes</taxon>
        <taxon>Saccharomycetales</taxon>
        <taxon>Saccharomycetaceae</taxon>
        <taxon>Vanderwaltozyma</taxon>
    </lineage>
</organism>
<dbReference type="InterPro" id="IPR052599">
    <property type="entry name" value="SLC43A_AATransporter"/>
</dbReference>
<keyword evidence="6 8" id="KW-0472">Membrane</keyword>
<feature type="transmembrane region" description="Helical" evidence="8">
    <location>
        <begin position="98"/>
        <end position="117"/>
    </location>
</feature>
<dbReference type="InterPro" id="IPR011701">
    <property type="entry name" value="MFS"/>
</dbReference>
<dbReference type="GO" id="GO:0022857">
    <property type="term" value="F:transmembrane transporter activity"/>
    <property type="evidence" value="ECO:0007669"/>
    <property type="project" value="InterPro"/>
</dbReference>
<evidence type="ECO:0000256" key="3">
    <source>
        <dbReference type="ARBA" id="ARBA00022448"/>
    </source>
</evidence>
<protein>
    <recommendedName>
        <fullName evidence="11">Protein FMP42</fullName>
    </recommendedName>
</protein>
<dbReference type="Pfam" id="PF07690">
    <property type="entry name" value="MFS_1"/>
    <property type="match status" value="1"/>
</dbReference>
<dbReference type="STRING" id="436907.A7TRH6"/>
<dbReference type="EMBL" id="DS480479">
    <property type="protein sequence ID" value="EDO15136.1"/>
    <property type="molecule type" value="Genomic_DNA"/>
</dbReference>
<feature type="transmembrane region" description="Helical" evidence="8">
    <location>
        <begin position="339"/>
        <end position="360"/>
    </location>
</feature>